<keyword evidence="6 9" id="KW-0418">Kinase</keyword>
<keyword evidence="4" id="KW-0808">Transferase</keyword>
<name>A0A918DRM9_9GAMM</name>
<dbReference type="PANTHER" id="PTHR34273:SF2">
    <property type="entry name" value="METHYLTHIORIBOSE KINASE"/>
    <property type="match status" value="1"/>
</dbReference>
<keyword evidence="5" id="KW-0547">Nucleotide-binding</keyword>
<dbReference type="Gene3D" id="3.90.1200.10">
    <property type="match status" value="1"/>
</dbReference>
<dbReference type="Proteomes" id="UP000599578">
    <property type="component" value="Unassembled WGS sequence"/>
</dbReference>
<protein>
    <recommendedName>
        <fullName evidence="3">S-methyl-5-thioribose kinase</fullName>
        <ecNumber evidence="3">2.7.1.100</ecNumber>
    </recommendedName>
</protein>
<dbReference type="EC" id="2.7.1.100" evidence="3"/>
<dbReference type="PIRSF" id="PIRSF031134">
    <property type="entry name" value="MTRK"/>
    <property type="match status" value="1"/>
</dbReference>
<dbReference type="SUPFAM" id="SSF56112">
    <property type="entry name" value="Protein kinase-like (PK-like)"/>
    <property type="match status" value="1"/>
</dbReference>
<dbReference type="PANTHER" id="PTHR34273">
    <property type="entry name" value="METHYLTHIORIBOSE KINASE"/>
    <property type="match status" value="1"/>
</dbReference>
<dbReference type="InterPro" id="IPR002575">
    <property type="entry name" value="Aminoglycoside_PTrfase"/>
</dbReference>
<proteinExistence type="inferred from homology"/>
<evidence type="ECO:0000256" key="7">
    <source>
        <dbReference type="ARBA" id="ARBA00022840"/>
    </source>
</evidence>
<reference evidence="9 10" key="1">
    <citation type="journal article" date="2014" name="Int. J. Syst. Evol. Microbiol.">
        <title>Complete genome sequence of Corynebacterium casei LMG S-19264T (=DSM 44701T), isolated from a smear-ripened cheese.</title>
        <authorList>
            <consortium name="US DOE Joint Genome Institute (JGI-PGF)"/>
            <person name="Walter F."/>
            <person name="Albersmeier A."/>
            <person name="Kalinowski J."/>
            <person name="Ruckert C."/>
        </authorList>
    </citation>
    <scope>NUCLEOTIDE SEQUENCE [LARGE SCALE GENOMIC DNA]</scope>
    <source>
        <strain evidence="9 10">CGMCC 1.7286</strain>
    </source>
</reference>
<evidence type="ECO:0000256" key="4">
    <source>
        <dbReference type="ARBA" id="ARBA00022679"/>
    </source>
</evidence>
<comment type="similarity">
    <text evidence="1">Belongs to the methylthioribose kinase family.</text>
</comment>
<evidence type="ECO:0000313" key="9">
    <source>
        <dbReference type="EMBL" id="GGO79661.1"/>
    </source>
</evidence>
<dbReference type="GO" id="GO:0005524">
    <property type="term" value="F:ATP binding"/>
    <property type="evidence" value="ECO:0007669"/>
    <property type="project" value="UniProtKB-KW"/>
</dbReference>
<gene>
    <name evidence="9" type="primary">mtnK</name>
    <name evidence="9" type="ORF">GCM10011348_14490</name>
</gene>
<comment type="subunit">
    <text evidence="2">Homodimer.</text>
</comment>
<keyword evidence="10" id="KW-1185">Reference proteome</keyword>
<dbReference type="Pfam" id="PF01636">
    <property type="entry name" value="APH"/>
    <property type="match status" value="1"/>
</dbReference>
<evidence type="ECO:0000259" key="8">
    <source>
        <dbReference type="Pfam" id="PF01636"/>
    </source>
</evidence>
<evidence type="ECO:0000256" key="5">
    <source>
        <dbReference type="ARBA" id="ARBA00022741"/>
    </source>
</evidence>
<accession>A0A918DRM9</accession>
<feature type="domain" description="Aminoglycoside phosphotransferase" evidence="8">
    <location>
        <begin position="33"/>
        <end position="294"/>
    </location>
</feature>
<dbReference type="InterPro" id="IPR011009">
    <property type="entry name" value="Kinase-like_dom_sf"/>
</dbReference>
<dbReference type="GO" id="GO:0046522">
    <property type="term" value="F:S-methyl-5-thioribose kinase activity"/>
    <property type="evidence" value="ECO:0007669"/>
    <property type="project" value="UniProtKB-EC"/>
</dbReference>
<dbReference type="InterPro" id="IPR009212">
    <property type="entry name" value="Methylthioribose_kinase"/>
</dbReference>
<dbReference type="GO" id="GO:0009086">
    <property type="term" value="P:methionine biosynthetic process"/>
    <property type="evidence" value="ECO:0007669"/>
    <property type="project" value="InterPro"/>
</dbReference>
<dbReference type="Gene3D" id="3.30.200.20">
    <property type="entry name" value="Phosphorylase Kinase, domain 1"/>
    <property type="match status" value="1"/>
</dbReference>
<organism evidence="9 10">
    <name type="scientific">Marinobacterium nitratireducens</name>
    <dbReference type="NCBI Taxonomy" id="518897"/>
    <lineage>
        <taxon>Bacteria</taxon>
        <taxon>Pseudomonadati</taxon>
        <taxon>Pseudomonadota</taxon>
        <taxon>Gammaproteobacteria</taxon>
        <taxon>Oceanospirillales</taxon>
        <taxon>Oceanospirillaceae</taxon>
        <taxon>Marinobacterium</taxon>
    </lineage>
</organism>
<sequence length="398" mass="44900">MTDCKFANEAQVIDFARCHSGVFDPAERLQVEEIGDGNINFVYRVFADDGNSVIIKQALPYVRIIGEGWPLSQDRIRIEAEALMLEGEYCPDLVPQVYHFDAERCAIIMEDIGALENLRHALVARAELPKLASHLGRFCAETLFHTSDLYLDAHRKKEMVARFINPDLCKITEDLFFWDPYCDHERNNINPELRDEAEGLWHDEPLKLEVARLKQRFLTSAEALLHGDLHSGSVFVDAGATRVIDAEFAFFGPIAFDVGSMIGNLLLDYAGQTELAGEAAERDAYRDWLLDAVREFWNTFAQRFGDLMSSSTADPTLKLPAYRETYLAELLSQSLGFAGTELIRRTVGLAPVLDLEAIEDPRARARAEALALRIGRTLILERDRLNGIDAAIERIRQI</sequence>
<evidence type="ECO:0000256" key="1">
    <source>
        <dbReference type="ARBA" id="ARBA00010165"/>
    </source>
</evidence>
<keyword evidence="7" id="KW-0067">ATP-binding</keyword>
<dbReference type="RefSeq" id="WP_188859902.1">
    <property type="nucleotide sequence ID" value="NZ_BMLT01000003.1"/>
</dbReference>
<comment type="caution">
    <text evidence="9">The sequence shown here is derived from an EMBL/GenBank/DDBJ whole genome shotgun (WGS) entry which is preliminary data.</text>
</comment>
<evidence type="ECO:0000256" key="2">
    <source>
        <dbReference type="ARBA" id="ARBA00011738"/>
    </source>
</evidence>
<dbReference type="NCBIfam" id="TIGR01767">
    <property type="entry name" value="MTRK"/>
    <property type="match status" value="1"/>
</dbReference>
<evidence type="ECO:0000256" key="6">
    <source>
        <dbReference type="ARBA" id="ARBA00022777"/>
    </source>
</evidence>
<dbReference type="EMBL" id="BMLT01000003">
    <property type="protein sequence ID" value="GGO79661.1"/>
    <property type="molecule type" value="Genomic_DNA"/>
</dbReference>
<evidence type="ECO:0000256" key="3">
    <source>
        <dbReference type="ARBA" id="ARBA00012128"/>
    </source>
</evidence>
<dbReference type="AlphaFoldDB" id="A0A918DRM9"/>
<evidence type="ECO:0000313" key="10">
    <source>
        <dbReference type="Proteomes" id="UP000599578"/>
    </source>
</evidence>